<dbReference type="Proteomes" id="UP000295252">
    <property type="component" value="Chromosome IX"/>
</dbReference>
<dbReference type="GO" id="GO:0005634">
    <property type="term" value="C:nucleus"/>
    <property type="evidence" value="ECO:0007669"/>
    <property type="project" value="TreeGrafter"/>
</dbReference>
<dbReference type="InterPro" id="IPR050164">
    <property type="entry name" value="Peptidase_C19"/>
</dbReference>
<dbReference type="InterPro" id="IPR001394">
    <property type="entry name" value="Peptidase_C19_UCH"/>
</dbReference>
<feature type="domain" description="USP" evidence="8">
    <location>
        <begin position="83"/>
        <end position="593"/>
    </location>
</feature>
<evidence type="ECO:0000256" key="4">
    <source>
        <dbReference type="ARBA" id="ARBA00022786"/>
    </source>
</evidence>
<sequence>MKIQGRIDIQSLVEKLKFGAKFLPQVNWSSPTGLHISVAASLLGATGLILAIKDGKVGSFINFGLPWSSSDGLVSSDKHWVVPGLQNLGNNCFLNVVLQALASCSSFQRFLDIVFEKYKFPSVEESAKALPLTAAVASLLEELCMVQYVRSVRSPRKVMVAMETYMPSFSLTSQQDAEEAFFHLLASLREELSESYVHWTSSLADATVLNNSRILAPRKRLRESEQQRWRRSFLGPFDGILGSILTCQSCSFQISLDFQLFHSLHLSPVLSSGGTIMTGCSLGSCLSQFFVSERLDNYFCSHCWHNAAIKYLSLTRENKTDIEKLKLCSEDDSCDCKSLCSLRPLPWSNSYSRSFKQLSMARSPQILCVHLQRASVNLFGELVKIQGHISFPLILDLSPLMKRGLVIKSLEENLQRGQVLSKCQPPFPCPMQPSMEHTTGLINCNGETANKFPLEAENPDHEQTVYDPPKNVHALKTWPKMPGNGSSVDFMMHFRPIHSNDKISLEVDGPSTSTSSKDHTYRLVSVVQHFGKVGSGHYTVYRRVKAETCDEDPIALLEPTHARWFCISDSEVHGVSEKDVLEAEASLLFYEKIH</sequence>
<dbReference type="PROSITE" id="PS00973">
    <property type="entry name" value="USP_2"/>
    <property type="match status" value="1"/>
</dbReference>
<dbReference type="Pfam" id="PF00443">
    <property type="entry name" value="UCH"/>
    <property type="match status" value="1"/>
</dbReference>
<dbReference type="GO" id="GO:0005829">
    <property type="term" value="C:cytosol"/>
    <property type="evidence" value="ECO:0007669"/>
    <property type="project" value="TreeGrafter"/>
</dbReference>
<dbReference type="PANTHER" id="PTHR24006">
    <property type="entry name" value="UBIQUITIN CARBOXYL-TERMINAL HYDROLASE"/>
    <property type="match status" value="1"/>
</dbReference>
<evidence type="ECO:0000256" key="7">
    <source>
        <dbReference type="RuleBase" id="RU366025"/>
    </source>
</evidence>
<dbReference type="InterPro" id="IPR018200">
    <property type="entry name" value="USP_CS"/>
</dbReference>
<dbReference type="STRING" id="49390.A0A068UX34"/>
<evidence type="ECO:0000256" key="5">
    <source>
        <dbReference type="ARBA" id="ARBA00022801"/>
    </source>
</evidence>
<dbReference type="PhylomeDB" id="A0A068UX34"/>
<evidence type="ECO:0000256" key="2">
    <source>
        <dbReference type="ARBA" id="ARBA00009085"/>
    </source>
</evidence>
<comment type="catalytic activity">
    <reaction evidence="1 7">
        <text>Thiol-dependent hydrolysis of ester, thioester, amide, peptide and isopeptide bonds formed by the C-terminal Gly of ubiquitin (a 76-residue protein attached to proteins as an intracellular targeting signal).</text>
        <dbReference type="EC" id="3.4.19.12"/>
    </reaction>
</comment>
<keyword evidence="6 7" id="KW-0788">Thiol protease</keyword>
<dbReference type="PANTHER" id="PTHR24006:SF888">
    <property type="entry name" value="UBIQUITIN CARBOXYL-TERMINAL HYDROLASE 30"/>
    <property type="match status" value="1"/>
</dbReference>
<dbReference type="InterPro" id="IPR028889">
    <property type="entry name" value="USP"/>
</dbReference>
<organism evidence="9 10">
    <name type="scientific">Coffea canephora</name>
    <name type="common">Robusta coffee</name>
    <dbReference type="NCBI Taxonomy" id="49390"/>
    <lineage>
        <taxon>Eukaryota</taxon>
        <taxon>Viridiplantae</taxon>
        <taxon>Streptophyta</taxon>
        <taxon>Embryophyta</taxon>
        <taxon>Tracheophyta</taxon>
        <taxon>Spermatophyta</taxon>
        <taxon>Magnoliopsida</taxon>
        <taxon>eudicotyledons</taxon>
        <taxon>Gunneridae</taxon>
        <taxon>Pentapetalae</taxon>
        <taxon>asterids</taxon>
        <taxon>lamiids</taxon>
        <taxon>Gentianales</taxon>
        <taxon>Rubiaceae</taxon>
        <taxon>Ixoroideae</taxon>
        <taxon>Gardenieae complex</taxon>
        <taxon>Bertiereae - Coffeeae clade</taxon>
        <taxon>Coffeeae</taxon>
        <taxon>Coffea</taxon>
    </lineage>
</organism>
<dbReference type="GO" id="GO:0016579">
    <property type="term" value="P:protein deubiquitination"/>
    <property type="evidence" value="ECO:0007669"/>
    <property type="project" value="InterPro"/>
</dbReference>
<proteinExistence type="inferred from homology"/>
<protein>
    <recommendedName>
        <fullName evidence="7">Ubiquitin carboxyl-terminal hydrolase</fullName>
        <ecNumber evidence="7">3.4.19.12</ecNumber>
    </recommendedName>
</protein>
<evidence type="ECO:0000313" key="9">
    <source>
        <dbReference type="EMBL" id="CDP12857.1"/>
    </source>
</evidence>
<dbReference type="PROSITE" id="PS50235">
    <property type="entry name" value="USP_3"/>
    <property type="match status" value="1"/>
</dbReference>
<dbReference type="AlphaFoldDB" id="A0A068UX34"/>
<dbReference type="InParanoid" id="A0A068UX34"/>
<dbReference type="EMBL" id="HG739155">
    <property type="protein sequence ID" value="CDP12857.1"/>
    <property type="molecule type" value="Genomic_DNA"/>
</dbReference>
<dbReference type="FunCoup" id="A0A068UX34">
    <property type="interactions" value="516"/>
</dbReference>
<comment type="function">
    <text evidence="7">Recognizes and hydrolyzes the peptide bond at the C-terminal Gly of ubiquitin. Involved in the processing of poly-ubiquitin precursors as well as that of ubiquitinated proteins.</text>
</comment>
<dbReference type="GO" id="GO:0004843">
    <property type="term" value="F:cysteine-type deubiquitinase activity"/>
    <property type="evidence" value="ECO:0007669"/>
    <property type="project" value="UniProtKB-UniRule"/>
</dbReference>
<gene>
    <name evidence="9" type="ORF">GSCOC_T00037532001</name>
</gene>
<dbReference type="PROSITE" id="PS00972">
    <property type="entry name" value="USP_1"/>
    <property type="match status" value="1"/>
</dbReference>
<keyword evidence="4 7" id="KW-0833">Ubl conjugation pathway</keyword>
<keyword evidence="5 7" id="KW-0378">Hydrolase</keyword>
<keyword evidence="3 7" id="KW-0645">Protease</keyword>
<accession>A0A068UX34</accession>
<comment type="similarity">
    <text evidence="2 7">Belongs to the peptidase C19 family.</text>
</comment>
<evidence type="ECO:0000256" key="6">
    <source>
        <dbReference type="ARBA" id="ARBA00022807"/>
    </source>
</evidence>
<dbReference type="Gene3D" id="3.90.70.10">
    <property type="entry name" value="Cysteine proteinases"/>
    <property type="match status" value="1"/>
</dbReference>
<dbReference type="OrthoDB" id="2248014at2759"/>
<dbReference type="Gramene" id="CDP12857">
    <property type="protein sequence ID" value="CDP12857"/>
    <property type="gene ID" value="GSCOC_T00037532001"/>
</dbReference>
<keyword evidence="10" id="KW-1185">Reference proteome</keyword>
<dbReference type="OMA" id="CEREGND"/>
<evidence type="ECO:0000256" key="3">
    <source>
        <dbReference type="ARBA" id="ARBA00022670"/>
    </source>
</evidence>
<name>A0A068UX34_COFCA</name>
<evidence type="ECO:0000259" key="8">
    <source>
        <dbReference type="PROSITE" id="PS50235"/>
    </source>
</evidence>
<evidence type="ECO:0000313" key="10">
    <source>
        <dbReference type="Proteomes" id="UP000295252"/>
    </source>
</evidence>
<dbReference type="GO" id="GO:0006508">
    <property type="term" value="P:proteolysis"/>
    <property type="evidence" value="ECO:0007669"/>
    <property type="project" value="UniProtKB-KW"/>
</dbReference>
<dbReference type="SUPFAM" id="SSF54001">
    <property type="entry name" value="Cysteine proteinases"/>
    <property type="match status" value="1"/>
</dbReference>
<evidence type="ECO:0000256" key="1">
    <source>
        <dbReference type="ARBA" id="ARBA00000707"/>
    </source>
</evidence>
<dbReference type="InterPro" id="IPR038765">
    <property type="entry name" value="Papain-like_cys_pep_sf"/>
</dbReference>
<dbReference type="EC" id="3.4.19.12" evidence="7"/>
<reference evidence="10" key="1">
    <citation type="journal article" date="2014" name="Science">
        <title>The coffee genome provides insight into the convergent evolution of caffeine biosynthesis.</title>
        <authorList>
            <person name="Denoeud F."/>
            <person name="Carretero-Paulet L."/>
            <person name="Dereeper A."/>
            <person name="Droc G."/>
            <person name="Guyot R."/>
            <person name="Pietrella M."/>
            <person name="Zheng C."/>
            <person name="Alberti A."/>
            <person name="Anthony F."/>
            <person name="Aprea G."/>
            <person name="Aury J.M."/>
            <person name="Bento P."/>
            <person name="Bernard M."/>
            <person name="Bocs S."/>
            <person name="Campa C."/>
            <person name="Cenci A."/>
            <person name="Combes M.C."/>
            <person name="Crouzillat D."/>
            <person name="Da Silva C."/>
            <person name="Daddiego L."/>
            <person name="De Bellis F."/>
            <person name="Dussert S."/>
            <person name="Garsmeur O."/>
            <person name="Gayraud T."/>
            <person name="Guignon V."/>
            <person name="Jahn K."/>
            <person name="Jamilloux V."/>
            <person name="Joet T."/>
            <person name="Labadie K."/>
            <person name="Lan T."/>
            <person name="Leclercq J."/>
            <person name="Lepelley M."/>
            <person name="Leroy T."/>
            <person name="Li L.T."/>
            <person name="Librado P."/>
            <person name="Lopez L."/>
            <person name="Munoz A."/>
            <person name="Noel B."/>
            <person name="Pallavicini A."/>
            <person name="Perrotta G."/>
            <person name="Poncet V."/>
            <person name="Pot D."/>
            <person name="Priyono X."/>
            <person name="Rigoreau M."/>
            <person name="Rouard M."/>
            <person name="Rozas J."/>
            <person name="Tranchant-Dubreuil C."/>
            <person name="VanBuren R."/>
            <person name="Zhang Q."/>
            <person name="Andrade A.C."/>
            <person name="Argout X."/>
            <person name="Bertrand B."/>
            <person name="de Kochko A."/>
            <person name="Graziosi G."/>
            <person name="Henry R.J."/>
            <person name="Jayarama X."/>
            <person name="Ming R."/>
            <person name="Nagai C."/>
            <person name="Rounsley S."/>
            <person name="Sankoff D."/>
            <person name="Giuliano G."/>
            <person name="Albert V.A."/>
            <person name="Wincker P."/>
            <person name="Lashermes P."/>
        </authorList>
    </citation>
    <scope>NUCLEOTIDE SEQUENCE [LARGE SCALE GENOMIC DNA]</scope>
    <source>
        <strain evidence="10">cv. DH200-94</strain>
    </source>
</reference>